<gene>
    <name evidence="4" type="ORF">ACFPTO_19675</name>
</gene>
<proteinExistence type="inferred from homology"/>
<reference evidence="5" key="1">
    <citation type="journal article" date="2019" name="Int. J. Syst. Evol. Microbiol.">
        <title>The Global Catalogue of Microorganisms (GCM) 10K type strain sequencing project: providing services to taxonomists for standard genome sequencing and annotation.</title>
        <authorList>
            <consortium name="The Broad Institute Genomics Platform"/>
            <consortium name="The Broad Institute Genome Sequencing Center for Infectious Disease"/>
            <person name="Wu L."/>
            <person name="Ma J."/>
        </authorList>
    </citation>
    <scope>NUCLEOTIDE SEQUENCE [LARGE SCALE GENOMIC DNA]</scope>
    <source>
        <strain evidence="5">CCUG 56042</strain>
    </source>
</reference>
<evidence type="ECO:0000256" key="1">
    <source>
        <dbReference type="ARBA" id="ARBA00010457"/>
    </source>
</evidence>
<keyword evidence="5" id="KW-1185">Reference proteome</keyword>
<dbReference type="Proteomes" id="UP001596103">
    <property type="component" value="Unassembled WGS sequence"/>
</dbReference>
<comment type="caution">
    <text evidence="4">The sequence shown here is derived from an EMBL/GenBank/DDBJ whole genome shotgun (WGS) entry which is preliminary data.</text>
</comment>
<dbReference type="InterPro" id="IPR001424">
    <property type="entry name" value="SOD_Cu_Zn_dom"/>
</dbReference>
<dbReference type="Pfam" id="PF00080">
    <property type="entry name" value="Sod_Cu"/>
    <property type="match status" value="1"/>
</dbReference>
<organism evidence="4 5">
    <name type="scientific">Paraburkholderia denitrificans</name>
    <dbReference type="NCBI Taxonomy" id="694025"/>
    <lineage>
        <taxon>Bacteria</taxon>
        <taxon>Pseudomonadati</taxon>
        <taxon>Pseudomonadota</taxon>
        <taxon>Betaproteobacteria</taxon>
        <taxon>Burkholderiales</taxon>
        <taxon>Burkholderiaceae</taxon>
        <taxon>Paraburkholderia</taxon>
    </lineage>
</organism>
<keyword evidence="2" id="KW-1133">Transmembrane helix</keyword>
<evidence type="ECO:0000256" key="2">
    <source>
        <dbReference type="SAM" id="Phobius"/>
    </source>
</evidence>
<protein>
    <submittedName>
        <fullName evidence="4">Superoxide dismutase family protein</fullName>
    </submittedName>
</protein>
<name>A0ABW0JDQ1_9BURK</name>
<dbReference type="PANTHER" id="PTHR10003">
    <property type="entry name" value="SUPEROXIDE DISMUTASE CU-ZN -RELATED"/>
    <property type="match status" value="1"/>
</dbReference>
<dbReference type="EMBL" id="JBHSMP010000027">
    <property type="protein sequence ID" value="MFC5431001.1"/>
    <property type="molecule type" value="Genomic_DNA"/>
</dbReference>
<accession>A0ABW0JDQ1</accession>
<dbReference type="SUPFAM" id="SSF49329">
    <property type="entry name" value="Cu,Zn superoxide dismutase-like"/>
    <property type="match status" value="1"/>
</dbReference>
<evidence type="ECO:0000313" key="4">
    <source>
        <dbReference type="EMBL" id="MFC5431001.1"/>
    </source>
</evidence>
<evidence type="ECO:0000313" key="5">
    <source>
        <dbReference type="Proteomes" id="UP001596103"/>
    </source>
</evidence>
<keyword evidence="2" id="KW-0812">Transmembrane</keyword>
<dbReference type="InterPro" id="IPR024134">
    <property type="entry name" value="SOD_Cu/Zn_/chaperone"/>
</dbReference>
<evidence type="ECO:0000259" key="3">
    <source>
        <dbReference type="Pfam" id="PF00080"/>
    </source>
</evidence>
<feature type="transmembrane region" description="Helical" evidence="2">
    <location>
        <begin position="27"/>
        <end position="47"/>
    </location>
</feature>
<dbReference type="RefSeq" id="WP_377713924.1">
    <property type="nucleotide sequence ID" value="NZ_JBHSMP010000027.1"/>
</dbReference>
<comment type="similarity">
    <text evidence="1">Belongs to the Cu-Zn superoxide dismutase family.</text>
</comment>
<sequence length="195" mass="20190">MGKGNDWPAGLAAGFASRLASRFASQFAYAVPVVAGCVLLSGCAGFMGQQDKRATAQLLPTMGSQVRGTVSFVERSDGVQVNYNLAGLPRDSDHALQVHERGDCNAADASSAGPVFAPAADRLKPGVRVEGDLGNIHADSNGVASGFIVAPDVSLDGVRSVLQRAVLVHREPIDPYAYPQRGTGTALACGVIRAQ</sequence>
<dbReference type="InterPro" id="IPR036423">
    <property type="entry name" value="SOD-like_Cu/Zn_dom_sf"/>
</dbReference>
<feature type="domain" description="Superoxide dismutase copper/zinc binding" evidence="3">
    <location>
        <begin position="66"/>
        <end position="192"/>
    </location>
</feature>
<dbReference type="Gene3D" id="2.60.40.200">
    <property type="entry name" value="Superoxide dismutase, copper/zinc binding domain"/>
    <property type="match status" value="1"/>
</dbReference>
<keyword evidence="2" id="KW-0472">Membrane</keyword>